<dbReference type="OrthoDB" id="9758509at2"/>
<accession>A0A5C8PAB0</accession>
<dbReference type="EMBL" id="VDUZ01000062">
    <property type="protein sequence ID" value="TXL70301.1"/>
    <property type="molecule type" value="Genomic_DNA"/>
</dbReference>
<dbReference type="GO" id="GO:0005506">
    <property type="term" value="F:iron ion binding"/>
    <property type="evidence" value="ECO:0007669"/>
    <property type="project" value="InterPro"/>
</dbReference>
<comment type="caution">
    <text evidence="4">The sequence shown here is derived from an EMBL/GenBank/DDBJ whole genome shotgun (WGS) entry which is preliminary data.</text>
</comment>
<proteinExistence type="predicted"/>
<dbReference type="Pfam" id="PF02738">
    <property type="entry name" value="MoCoBD_1"/>
    <property type="match status" value="1"/>
</dbReference>
<evidence type="ECO:0000259" key="3">
    <source>
        <dbReference type="SMART" id="SM01008"/>
    </source>
</evidence>
<evidence type="ECO:0000313" key="4">
    <source>
        <dbReference type="EMBL" id="TXL70301.1"/>
    </source>
</evidence>
<dbReference type="Pfam" id="PF01315">
    <property type="entry name" value="Ald_Xan_dh_C"/>
    <property type="match status" value="1"/>
</dbReference>
<dbReference type="InterPro" id="IPR000674">
    <property type="entry name" value="Ald_Oxase/Xan_DH_a/b"/>
</dbReference>
<feature type="domain" description="Aldehyde oxidase/xanthine dehydrogenase a/b hammerhead" evidence="3">
    <location>
        <begin position="82"/>
        <end position="201"/>
    </location>
</feature>
<evidence type="ECO:0000256" key="2">
    <source>
        <dbReference type="ARBA" id="ARBA00023002"/>
    </source>
</evidence>
<dbReference type="PANTHER" id="PTHR11908:SF132">
    <property type="entry name" value="ALDEHYDE OXIDASE 1-RELATED"/>
    <property type="match status" value="1"/>
</dbReference>
<dbReference type="SUPFAM" id="SSF54665">
    <property type="entry name" value="CO dehydrogenase molybdoprotein N-domain-like"/>
    <property type="match status" value="1"/>
</dbReference>
<dbReference type="InterPro" id="IPR016208">
    <property type="entry name" value="Ald_Oxase/xanthine_DH-like"/>
</dbReference>
<dbReference type="InterPro" id="IPR036856">
    <property type="entry name" value="Ald_Oxase/Xan_DH_a/b_sf"/>
</dbReference>
<protein>
    <submittedName>
        <fullName evidence="4">Xanthine dehydrogenase family protein molybdopterin-binding subunit</fullName>
    </submittedName>
</protein>
<evidence type="ECO:0000256" key="1">
    <source>
        <dbReference type="ARBA" id="ARBA00022505"/>
    </source>
</evidence>
<dbReference type="Gene3D" id="3.90.1170.50">
    <property type="entry name" value="Aldehyde oxidase/xanthine dehydrogenase, a/b hammerhead"/>
    <property type="match status" value="1"/>
</dbReference>
<dbReference type="PANTHER" id="PTHR11908">
    <property type="entry name" value="XANTHINE DEHYDROGENASE"/>
    <property type="match status" value="1"/>
</dbReference>
<organism evidence="4 5">
    <name type="scientific">Vineibacter terrae</name>
    <dbReference type="NCBI Taxonomy" id="2586908"/>
    <lineage>
        <taxon>Bacteria</taxon>
        <taxon>Pseudomonadati</taxon>
        <taxon>Pseudomonadota</taxon>
        <taxon>Alphaproteobacteria</taxon>
        <taxon>Hyphomicrobiales</taxon>
        <taxon>Vineibacter</taxon>
    </lineage>
</organism>
<keyword evidence="1" id="KW-0500">Molybdenum</keyword>
<dbReference type="Proteomes" id="UP000321638">
    <property type="component" value="Unassembled WGS sequence"/>
</dbReference>
<sequence>MSGAGAPRPDHRTCRKAAFMPVRSPLSPRGRDCRLGACFPANGGLAREGRDIPYPRRPGMPDTAPVGLGAPVKRLEDARLLTGQGRFTDNLAARDALHVYFLRSPHAHARLARIDTQAATAAPGVAAVLTGADAAGEVGHLPAISEIKGLDGLRHREPLRPSLACGRVRYAGEIVAMVVARSLAQARDAAELIAVDYEALPAVVAGDDALAPGAPLLHDDVPGNLMCAWGKGDADAVDRAFAGAARVVSLSQRFNRILANYLEPRAIGATHDAASDVTTVTFASQSAHIPHKLLCDRVLKRPRDKLRLVTPDVGGGFGPKFTLYPEVTPEGIEQVVVIAGIC</sequence>
<dbReference type="SMART" id="SM01008">
    <property type="entry name" value="Ald_Xan_dh_C"/>
    <property type="match status" value="1"/>
</dbReference>
<dbReference type="InterPro" id="IPR008274">
    <property type="entry name" value="AldOxase/xan_DH_MoCoBD1"/>
</dbReference>
<name>A0A5C8PAB0_9HYPH</name>
<dbReference type="Gene3D" id="3.30.365.10">
    <property type="entry name" value="Aldehyde oxidase/xanthine dehydrogenase, molybdopterin binding domain"/>
    <property type="match status" value="2"/>
</dbReference>
<dbReference type="InterPro" id="IPR037165">
    <property type="entry name" value="AldOxase/xan_DH_Mopterin-bd_sf"/>
</dbReference>
<dbReference type="AlphaFoldDB" id="A0A5C8PAB0"/>
<dbReference type="SUPFAM" id="SSF56003">
    <property type="entry name" value="Molybdenum cofactor-binding domain"/>
    <property type="match status" value="1"/>
</dbReference>
<dbReference type="GO" id="GO:0016491">
    <property type="term" value="F:oxidoreductase activity"/>
    <property type="evidence" value="ECO:0007669"/>
    <property type="project" value="UniProtKB-KW"/>
</dbReference>
<keyword evidence="2" id="KW-0560">Oxidoreductase</keyword>
<gene>
    <name evidence="4" type="ORF">FHP25_35355</name>
</gene>
<reference evidence="4 5" key="1">
    <citation type="submission" date="2019-06" db="EMBL/GenBank/DDBJ databases">
        <title>New taxonomy in bacterial strain CC-CFT640, isolated from vineyard.</title>
        <authorList>
            <person name="Lin S.-Y."/>
            <person name="Tsai C.-F."/>
            <person name="Young C.-C."/>
        </authorList>
    </citation>
    <scope>NUCLEOTIDE SEQUENCE [LARGE SCALE GENOMIC DNA]</scope>
    <source>
        <strain evidence="4 5">CC-CFT640</strain>
    </source>
</reference>
<keyword evidence="5" id="KW-1185">Reference proteome</keyword>
<evidence type="ECO:0000313" key="5">
    <source>
        <dbReference type="Proteomes" id="UP000321638"/>
    </source>
</evidence>